<evidence type="ECO:0000313" key="9">
    <source>
        <dbReference type="EMBL" id="AFX83948.1"/>
    </source>
</evidence>
<dbReference type="GO" id="GO:0009751">
    <property type="term" value="P:response to salicylic acid"/>
    <property type="evidence" value="ECO:0007669"/>
    <property type="project" value="UniProtKB-ARBA"/>
</dbReference>
<evidence type="ECO:0000256" key="3">
    <source>
        <dbReference type="ARBA" id="ARBA00023125"/>
    </source>
</evidence>
<dbReference type="GO" id="GO:0010150">
    <property type="term" value="P:leaf senescence"/>
    <property type="evidence" value="ECO:0007669"/>
    <property type="project" value="UniProtKB-ARBA"/>
</dbReference>
<dbReference type="InterPro" id="IPR044810">
    <property type="entry name" value="WRKY_plant"/>
</dbReference>
<dbReference type="PANTHER" id="PTHR32096">
    <property type="entry name" value="WRKY TRANSCRIPTION FACTOR 30-RELATED-RELATED"/>
    <property type="match status" value="1"/>
</dbReference>
<gene>
    <name evidence="9" type="primary">WRKY10</name>
</gene>
<evidence type="ECO:0000256" key="1">
    <source>
        <dbReference type="ARBA" id="ARBA00004123"/>
    </source>
</evidence>
<name>A0A0U1WT80_HEVBR</name>
<evidence type="ECO:0000256" key="5">
    <source>
        <dbReference type="ARBA" id="ARBA00023242"/>
    </source>
</evidence>
<dbReference type="FunFam" id="2.20.25.80:FF:000009">
    <property type="entry name" value="WRKY transcription factor 53"/>
    <property type="match status" value="1"/>
</dbReference>
<keyword evidence="4" id="KW-0804">Transcription</keyword>
<evidence type="ECO:0000256" key="6">
    <source>
        <dbReference type="ARBA" id="ARBA00060850"/>
    </source>
</evidence>
<comment type="subcellular location">
    <subcellularLocation>
        <location evidence="1">Nucleus</location>
    </subcellularLocation>
</comment>
<keyword evidence="3" id="KW-0238">DNA-binding</keyword>
<keyword evidence="2" id="KW-0805">Transcription regulation</keyword>
<dbReference type="EMBL" id="JQ914654">
    <property type="protein sequence ID" value="AFX83948.1"/>
    <property type="molecule type" value="mRNA"/>
</dbReference>
<dbReference type="PANTHER" id="PTHR32096:SF36">
    <property type="entry name" value="WRKY TRANSCRIPTION FACTOR 41-RELATED"/>
    <property type="match status" value="1"/>
</dbReference>
<evidence type="ECO:0000256" key="7">
    <source>
        <dbReference type="SAM" id="MobiDB-lite"/>
    </source>
</evidence>
<dbReference type="InterPro" id="IPR036576">
    <property type="entry name" value="WRKY_dom_sf"/>
</dbReference>
<dbReference type="InterPro" id="IPR003657">
    <property type="entry name" value="WRKY_dom"/>
</dbReference>
<dbReference type="SUPFAM" id="SSF118290">
    <property type="entry name" value="WRKY DNA-binding domain"/>
    <property type="match status" value="1"/>
</dbReference>
<proteinExistence type="evidence at transcript level"/>
<dbReference type="GO" id="GO:0042542">
    <property type="term" value="P:response to hydrogen peroxide"/>
    <property type="evidence" value="ECO:0007669"/>
    <property type="project" value="UniProtKB-ARBA"/>
</dbReference>
<accession>A0A0U1WT80</accession>
<dbReference type="SMR" id="A0A0U1WT80"/>
<evidence type="ECO:0000259" key="8">
    <source>
        <dbReference type="PROSITE" id="PS50811"/>
    </source>
</evidence>
<dbReference type="GO" id="GO:0003700">
    <property type="term" value="F:DNA-binding transcription factor activity"/>
    <property type="evidence" value="ECO:0007669"/>
    <property type="project" value="InterPro"/>
</dbReference>
<dbReference type="Pfam" id="PF03106">
    <property type="entry name" value="WRKY"/>
    <property type="match status" value="1"/>
</dbReference>
<dbReference type="SMART" id="SM00774">
    <property type="entry name" value="WRKY"/>
    <property type="match status" value="1"/>
</dbReference>
<protein>
    <submittedName>
        <fullName evidence="9">WRKY super family protein</fullName>
    </submittedName>
</protein>
<dbReference type="GO" id="GO:0010193">
    <property type="term" value="P:response to ozone"/>
    <property type="evidence" value="ECO:0007669"/>
    <property type="project" value="UniProtKB-ARBA"/>
</dbReference>
<feature type="region of interest" description="Disordered" evidence="7">
    <location>
        <begin position="67"/>
        <end position="117"/>
    </location>
</feature>
<keyword evidence="5" id="KW-0539">Nucleus</keyword>
<dbReference type="Gene3D" id="2.20.25.80">
    <property type="entry name" value="WRKY domain"/>
    <property type="match status" value="1"/>
</dbReference>
<dbReference type="PROSITE" id="PS50811">
    <property type="entry name" value="WRKY"/>
    <property type="match status" value="1"/>
</dbReference>
<feature type="domain" description="WRKY" evidence="8">
    <location>
        <begin position="128"/>
        <end position="191"/>
    </location>
</feature>
<dbReference type="GO" id="GO:0005634">
    <property type="term" value="C:nucleus"/>
    <property type="evidence" value="ECO:0007669"/>
    <property type="project" value="UniProtKB-SubCell"/>
</dbReference>
<dbReference type="AlphaFoldDB" id="A0A0U1WT80"/>
<reference evidence="9" key="1">
    <citation type="submission" date="2012-04" db="EMBL/GenBank/DDBJ databases">
        <title>Cloning and functional analysis of transcription factors associated with low temperature in rubber tree.</title>
        <authorList>
            <person name="An Z."/>
            <person name="Wang Q."/>
            <person name="Zhai Q."/>
            <person name="Xie L."/>
        </authorList>
    </citation>
    <scope>NUCLEOTIDE SEQUENCE</scope>
</reference>
<organism evidence="9">
    <name type="scientific">Hevea brasiliensis</name>
    <name type="common">Para rubber tree</name>
    <name type="synonym">Siphonia brasiliensis</name>
    <dbReference type="NCBI Taxonomy" id="3981"/>
    <lineage>
        <taxon>Eukaryota</taxon>
        <taxon>Viridiplantae</taxon>
        <taxon>Streptophyta</taxon>
        <taxon>Embryophyta</taxon>
        <taxon>Tracheophyta</taxon>
        <taxon>Spermatophyta</taxon>
        <taxon>Magnoliopsida</taxon>
        <taxon>eudicotyledons</taxon>
        <taxon>Gunneridae</taxon>
        <taxon>Pentapetalae</taxon>
        <taxon>rosids</taxon>
        <taxon>fabids</taxon>
        <taxon>Malpighiales</taxon>
        <taxon>Euphorbiaceae</taxon>
        <taxon>Crotonoideae</taxon>
        <taxon>Micrandreae</taxon>
        <taxon>Hevea</taxon>
    </lineage>
</organism>
<dbReference type="GO" id="GO:0000976">
    <property type="term" value="F:transcription cis-regulatory region binding"/>
    <property type="evidence" value="ECO:0007669"/>
    <property type="project" value="TreeGrafter"/>
</dbReference>
<evidence type="ECO:0000256" key="2">
    <source>
        <dbReference type="ARBA" id="ARBA00023015"/>
    </source>
</evidence>
<feature type="region of interest" description="Disordered" evidence="7">
    <location>
        <begin position="198"/>
        <end position="220"/>
    </location>
</feature>
<evidence type="ECO:0000256" key="4">
    <source>
        <dbReference type="ARBA" id="ARBA00023163"/>
    </source>
</evidence>
<sequence length="342" mass="38448">MENSWSWEQKTLISELIQGMELAKQLRVHLNTASSVEIRDSLVQRILTSYEKSLLILNWSGSLGQQQQQQQKQQQNVAATAGNVPESPLSMHGSPGSDDSDGGHNDVSKKRKTMPRWTDQVRVISENGLEGPHDDGYSWRKYGQKDILGAKYPRSYYRCTYRNTQNCWATKQVQRSDDDHTIFDVTYRGLHTCCHGRQSVAPPASPEKQEQKQNINQQQQSQDALFNFQKVLKVNTEDLDNKEMAFPFSFPPAYGSMKTSGTCSQSSISPATPESNYCSVSPFQTNNFVGVQNLQYCSESNFTEIISANTSAANSPVVEPEFSLQSLELDPNFPFDTPGFFS</sequence>
<comment type="similarity">
    <text evidence="6">Belongs to the WRKY group III family.</text>
</comment>